<keyword evidence="2 8" id="KW-0132">Cell division</keyword>
<keyword evidence="6" id="KW-0472">Membrane</keyword>
<dbReference type="Gene3D" id="3.10.20.310">
    <property type="entry name" value="membrane protein fhac"/>
    <property type="match status" value="1"/>
</dbReference>
<dbReference type="Proteomes" id="UP000035721">
    <property type="component" value="Unassembled WGS sequence"/>
</dbReference>
<reference evidence="8 9" key="1">
    <citation type="journal article" date="2013" name="ISME J.">
        <title>A metabolic model for members of the genus Tetrasphaera involved in enhanced biological phosphorus removal.</title>
        <authorList>
            <person name="Kristiansen R."/>
            <person name="Nguyen H.T.T."/>
            <person name="Saunders A.M."/>
            <person name="Nielsen J.L."/>
            <person name="Wimmer R."/>
            <person name="Le V.Q."/>
            <person name="McIlroy S.J."/>
            <person name="Petrovski S."/>
            <person name="Seviour R.J."/>
            <person name="Calteau A."/>
            <person name="Nielsen K.L."/>
            <person name="Nielsen P.H."/>
        </authorList>
    </citation>
    <scope>NUCLEOTIDE SEQUENCE [LARGE SCALE GENOMIC DNA]</scope>
    <source>
        <strain evidence="8 9">T1-X7</strain>
    </source>
</reference>
<dbReference type="Pfam" id="PF08478">
    <property type="entry name" value="POTRA_1"/>
    <property type="match status" value="1"/>
</dbReference>
<dbReference type="AlphaFoldDB" id="A0A077M7K5"/>
<keyword evidence="4 6" id="KW-1133">Transmembrane helix</keyword>
<evidence type="ECO:0000256" key="3">
    <source>
        <dbReference type="ARBA" id="ARBA00022692"/>
    </source>
</evidence>
<dbReference type="PANTHER" id="PTHR37820">
    <property type="entry name" value="CELL DIVISION PROTEIN DIVIB"/>
    <property type="match status" value="1"/>
</dbReference>
<feature type="domain" description="POTRA" evidence="7">
    <location>
        <begin position="60"/>
        <end position="122"/>
    </location>
</feature>
<evidence type="ECO:0000256" key="6">
    <source>
        <dbReference type="SAM" id="Phobius"/>
    </source>
</evidence>
<dbReference type="GO" id="GO:0051301">
    <property type="term" value="P:cell division"/>
    <property type="evidence" value="ECO:0007669"/>
    <property type="project" value="UniProtKB-KW"/>
</dbReference>
<protein>
    <submittedName>
        <fullName evidence="8">Cell division protein FtsQ</fullName>
    </submittedName>
</protein>
<name>A0A077M7K5_9MICO</name>
<keyword evidence="3 6" id="KW-0812">Transmembrane</keyword>
<evidence type="ECO:0000256" key="2">
    <source>
        <dbReference type="ARBA" id="ARBA00022618"/>
    </source>
</evidence>
<dbReference type="InterPro" id="IPR050487">
    <property type="entry name" value="FtsQ_DivIB"/>
</dbReference>
<sequence length="252" mass="26310">MTNVADRRAARRVTPSAARFAERARARRRRIVRRLLGALLAVALVAGCVWLVGFSSVLTVTHVRVEGVSGEEAGALRAIGEETVGRPLARVDTGAVAEQARARRAIAEASVSRSWPHTLVITAVHRTPALVLQNPDGGLEVVDSSGVRYAEVSTRPAGVPVVTAASSAGVSDDALAAALSVVRALPPSLDGDVSDITVSSANLVTFRHGRTEVVWGGAGEESLKIRIIEALLKSTPTPSVIDVSAPQTPVSK</sequence>
<keyword evidence="5" id="KW-0131">Cell cycle</keyword>
<organism evidence="8 9">
    <name type="scientific">Nostocoides japonicum T1-X7</name>
    <dbReference type="NCBI Taxonomy" id="1194083"/>
    <lineage>
        <taxon>Bacteria</taxon>
        <taxon>Bacillati</taxon>
        <taxon>Actinomycetota</taxon>
        <taxon>Actinomycetes</taxon>
        <taxon>Micrococcales</taxon>
        <taxon>Intrasporangiaceae</taxon>
        <taxon>Nostocoides</taxon>
    </lineage>
</organism>
<evidence type="ECO:0000256" key="5">
    <source>
        <dbReference type="ARBA" id="ARBA00023306"/>
    </source>
</evidence>
<comment type="caution">
    <text evidence="8">The sequence shown here is derived from an EMBL/GenBank/DDBJ whole genome shotgun (WGS) entry which is preliminary data.</text>
</comment>
<keyword evidence="1" id="KW-1003">Cell membrane</keyword>
<dbReference type="GO" id="GO:0005886">
    <property type="term" value="C:plasma membrane"/>
    <property type="evidence" value="ECO:0007669"/>
    <property type="project" value="TreeGrafter"/>
</dbReference>
<dbReference type="OrthoDB" id="9790760at2"/>
<accession>A0A077M7K5</accession>
<dbReference type="STRING" id="1194083.BN12_750002"/>
<dbReference type="RefSeq" id="WP_048552083.1">
    <property type="nucleotide sequence ID" value="NZ_HF570958.1"/>
</dbReference>
<feature type="transmembrane region" description="Helical" evidence="6">
    <location>
        <begin position="35"/>
        <end position="58"/>
    </location>
</feature>
<keyword evidence="9" id="KW-1185">Reference proteome</keyword>
<evidence type="ECO:0000313" key="9">
    <source>
        <dbReference type="Proteomes" id="UP000035721"/>
    </source>
</evidence>
<gene>
    <name evidence="8" type="ORF">BN12_750002</name>
</gene>
<evidence type="ECO:0000259" key="7">
    <source>
        <dbReference type="Pfam" id="PF08478"/>
    </source>
</evidence>
<evidence type="ECO:0000256" key="4">
    <source>
        <dbReference type="ARBA" id="ARBA00022989"/>
    </source>
</evidence>
<dbReference type="InterPro" id="IPR013685">
    <property type="entry name" value="POTRA_FtsQ_type"/>
</dbReference>
<evidence type="ECO:0000256" key="1">
    <source>
        <dbReference type="ARBA" id="ARBA00022475"/>
    </source>
</evidence>
<evidence type="ECO:0000313" key="8">
    <source>
        <dbReference type="EMBL" id="CCH80104.1"/>
    </source>
</evidence>
<dbReference type="EMBL" id="CAJB01000409">
    <property type="protein sequence ID" value="CCH80104.1"/>
    <property type="molecule type" value="Genomic_DNA"/>
</dbReference>
<proteinExistence type="predicted"/>
<dbReference type="PANTHER" id="PTHR37820:SF1">
    <property type="entry name" value="CELL DIVISION PROTEIN FTSQ"/>
    <property type="match status" value="1"/>
</dbReference>